<dbReference type="EMBL" id="CP000673">
    <property type="protein sequence ID" value="EDK35410.1"/>
    <property type="molecule type" value="Genomic_DNA"/>
</dbReference>
<dbReference type="AlphaFoldDB" id="A5N2R4"/>
<keyword evidence="1" id="KW-1133">Transmembrane helix</keyword>
<gene>
    <name evidence="3" type="ordered locus">CKL_3408</name>
</gene>
<evidence type="ECO:0000256" key="1">
    <source>
        <dbReference type="SAM" id="Phobius"/>
    </source>
</evidence>
<dbReference type="Pfam" id="PF12229">
    <property type="entry name" value="PG_binding_4"/>
    <property type="match status" value="1"/>
</dbReference>
<keyword evidence="4" id="KW-1185">Reference proteome</keyword>
<protein>
    <recommendedName>
        <fullName evidence="2">YoaR-like putative peptidoglycan binding domain-containing protein</fullName>
    </recommendedName>
</protein>
<dbReference type="Proteomes" id="UP000002411">
    <property type="component" value="Chromosome"/>
</dbReference>
<keyword evidence="1" id="KW-0472">Membrane</keyword>
<dbReference type="eggNOG" id="COG2720">
    <property type="taxonomic scope" value="Bacteria"/>
</dbReference>
<feature type="domain" description="YoaR-like putative peptidoglycan binding" evidence="2">
    <location>
        <begin position="96"/>
        <end position="207"/>
    </location>
</feature>
<dbReference type="PROSITE" id="PS51257">
    <property type="entry name" value="PROKAR_LIPOPROTEIN"/>
    <property type="match status" value="1"/>
</dbReference>
<dbReference type="KEGG" id="ckl:CKL_3408"/>
<dbReference type="PANTHER" id="PTHR35788:SF1">
    <property type="entry name" value="EXPORTED PROTEIN"/>
    <property type="match status" value="1"/>
</dbReference>
<dbReference type="Pfam" id="PF04294">
    <property type="entry name" value="VanW"/>
    <property type="match status" value="1"/>
</dbReference>
<dbReference type="InterPro" id="IPR007391">
    <property type="entry name" value="Vancomycin_resist_VanW"/>
</dbReference>
<dbReference type="InterPro" id="IPR022029">
    <property type="entry name" value="YoaR-like_PG-bd"/>
</dbReference>
<evidence type="ECO:0000259" key="2">
    <source>
        <dbReference type="Pfam" id="PF12229"/>
    </source>
</evidence>
<evidence type="ECO:0000313" key="3">
    <source>
        <dbReference type="EMBL" id="EDK35410.1"/>
    </source>
</evidence>
<reference evidence="3 4" key="1">
    <citation type="journal article" date="2008" name="Proc. Natl. Acad. Sci. U.S.A.">
        <title>The genome of Clostridium kluyveri, a strict anaerobe with unique metabolic features.</title>
        <authorList>
            <person name="Seedorf H."/>
            <person name="Fricke W.F."/>
            <person name="Veith B."/>
            <person name="Brueggemann H."/>
            <person name="Liesegang H."/>
            <person name="Strittmatter A."/>
            <person name="Miethke M."/>
            <person name="Buckel W."/>
            <person name="Hinderberger J."/>
            <person name="Li F."/>
            <person name="Hagemeier C."/>
            <person name="Thauer R.K."/>
            <person name="Gottschalk G."/>
        </authorList>
    </citation>
    <scope>NUCLEOTIDE SEQUENCE [LARGE SCALE GENOMIC DNA]</scope>
    <source>
        <strain evidence="4">ATCC 8527 / DSM 555 / NCIMB 10680</strain>
    </source>
</reference>
<sequence length="385" mass="42440">MSRRDKSQESKRLLRKRLSVAIVCALAVFISISCGFIVYHYNDIKYWDNLIYPKVSINNIDLSGKTKTEAESMVKAAYSDEIKNKKIIVTAGDKEYELSYSNLSPKYNVSEVVNQAYSYGKDSNIFKKYKILNSPKAVNYTLKFTYDEKTVETFIDDIEKQVNLDPINASLKMEGLGFTVISEQSGVKLNKNALKKELASKIDGSVGKDLSIKAELQSVEAAIKAEELKVVDTLISSFSTNYGSISSSQRANNIKLATGSINGYIVMPGDTFSFNGVVGERTAAKGYQAAPVIIGDKLEDGLGGGICQVSTTLYNAVNKAGLPSVERSHHTLPVHYVQEGMDATVDYGNIDYKFRNDFKYPIYIEGYTSGGSVVFNLYSNSAVVN</sequence>
<name>A5N2R4_CLOK5</name>
<dbReference type="HOGENOM" id="CLU_011572_2_1_9"/>
<evidence type="ECO:0000313" key="4">
    <source>
        <dbReference type="Proteomes" id="UP000002411"/>
    </source>
</evidence>
<proteinExistence type="predicted"/>
<feature type="transmembrane region" description="Helical" evidence="1">
    <location>
        <begin position="20"/>
        <end position="41"/>
    </location>
</feature>
<accession>A5N2R4</accession>
<dbReference type="InterPro" id="IPR052913">
    <property type="entry name" value="Glycopeptide_resist_protein"/>
</dbReference>
<dbReference type="RefSeq" id="WP_012103739.1">
    <property type="nucleotide sequence ID" value="NC_009706.1"/>
</dbReference>
<keyword evidence="1" id="KW-0812">Transmembrane</keyword>
<dbReference type="PANTHER" id="PTHR35788">
    <property type="entry name" value="EXPORTED PROTEIN-RELATED"/>
    <property type="match status" value="1"/>
</dbReference>
<organism evidence="3 4">
    <name type="scientific">Clostridium kluyveri (strain ATCC 8527 / DSM 555 / NBRC 12016 / NCIMB 10680 / K1)</name>
    <dbReference type="NCBI Taxonomy" id="431943"/>
    <lineage>
        <taxon>Bacteria</taxon>
        <taxon>Bacillati</taxon>
        <taxon>Bacillota</taxon>
        <taxon>Clostridia</taxon>
        <taxon>Eubacteriales</taxon>
        <taxon>Clostridiaceae</taxon>
        <taxon>Clostridium</taxon>
    </lineage>
</organism>